<dbReference type="EMBL" id="MUAV01000006">
    <property type="protein sequence ID" value="RAP42035.1"/>
    <property type="molecule type" value="Genomic_DNA"/>
</dbReference>
<proteinExistence type="predicted"/>
<name>A0ABX9DKE1_9RHOB</name>
<sequence length="117" mass="12390">MLLSISALVMPRTNGPLDAPVLRSGQDPASGDRGHRLAGSGRRLRRSQSQLVTRISLGGGRTLGAEGRGELHLGLRARRGVAGVRVPHPGDIEQPGAAALHGLSRATFHRWPEAQVK</sequence>
<evidence type="ECO:0000256" key="1">
    <source>
        <dbReference type="SAM" id="MobiDB-lite"/>
    </source>
</evidence>
<feature type="region of interest" description="Disordered" evidence="1">
    <location>
        <begin position="14"/>
        <end position="51"/>
    </location>
</feature>
<feature type="compositionally biased region" description="Low complexity" evidence="1">
    <location>
        <begin position="37"/>
        <end position="51"/>
    </location>
</feature>
<dbReference type="Proteomes" id="UP000248659">
    <property type="component" value="Unassembled WGS sequence"/>
</dbReference>
<reference evidence="2 3" key="1">
    <citation type="submission" date="2017-01" db="EMBL/GenBank/DDBJ databases">
        <title>Genome sequence of Rhodovulum viride JA756.</title>
        <authorList>
            <person name="Lakshmi K.V."/>
            <person name="Tushar L.D."/>
            <person name="Sasikala C."/>
            <person name="Venkataramana C."/>
        </authorList>
    </citation>
    <scope>NUCLEOTIDE SEQUENCE [LARGE SCALE GENOMIC DNA]</scope>
    <source>
        <strain evidence="2 3">JA756</strain>
    </source>
</reference>
<accession>A0ABX9DKE1</accession>
<gene>
    <name evidence="2" type="ORF">BYZ73_06675</name>
</gene>
<keyword evidence="3" id="KW-1185">Reference proteome</keyword>
<organism evidence="2 3">
    <name type="scientific">Rhodovulum viride</name>
    <dbReference type="NCBI Taxonomy" id="1231134"/>
    <lineage>
        <taxon>Bacteria</taxon>
        <taxon>Pseudomonadati</taxon>
        <taxon>Pseudomonadota</taxon>
        <taxon>Alphaproteobacteria</taxon>
        <taxon>Rhodobacterales</taxon>
        <taxon>Paracoccaceae</taxon>
        <taxon>Rhodovulum</taxon>
    </lineage>
</organism>
<comment type="caution">
    <text evidence="2">The sequence shown here is derived from an EMBL/GenBank/DDBJ whole genome shotgun (WGS) entry which is preliminary data.</text>
</comment>
<evidence type="ECO:0000313" key="2">
    <source>
        <dbReference type="EMBL" id="RAP42035.1"/>
    </source>
</evidence>
<evidence type="ECO:0000313" key="3">
    <source>
        <dbReference type="Proteomes" id="UP000248659"/>
    </source>
</evidence>
<protein>
    <submittedName>
        <fullName evidence="2">Uncharacterized protein</fullName>
    </submittedName>
</protein>